<evidence type="ECO:0000313" key="2">
    <source>
        <dbReference type="Proteomes" id="UP000197098"/>
    </source>
</evidence>
<organism evidence="1 2">
    <name type="scientific">Kluyvera genomosp. 3</name>
    <dbReference type="NCBI Taxonomy" id="2774055"/>
    <lineage>
        <taxon>Bacteria</taxon>
        <taxon>Pseudomonadati</taxon>
        <taxon>Pseudomonadota</taxon>
        <taxon>Gammaproteobacteria</taxon>
        <taxon>Enterobacterales</taxon>
        <taxon>Enterobacteriaceae</taxon>
        <taxon>Kluyvera</taxon>
    </lineage>
</organism>
<protein>
    <submittedName>
        <fullName evidence="1">Uncharacterized protein</fullName>
    </submittedName>
</protein>
<dbReference type="Proteomes" id="UP000197098">
    <property type="component" value="Chromosome"/>
</dbReference>
<evidence type="ECO:0000313" key="1">
    <source>
        <dbReference type="EMBL" id="ASG63406.1"/>
    </source>
</evidence>
<name>A0A248KJE5_9ENTR</name>
<dbReference type="InterPro" id="IPR052934">
    <property type="entry name" value="Methyl-DNA_Rec/Restrict_Enz"/>
</dbReference>
<accession>A0A248KJE5</accession>
<dbReference type="AlphaFoldDB" id="A0A248KJE5"/>
<dbReference type="EMBL" id="CP022114">
    <property type="protein sequence ID" value="ASG63406.1"/>
    <property type="molecule type" value="Genomic_DNA"/>
</dbReference>
<sequence length="237" mass="27278">MRAAPPKGERDFIQIDELYSWKKKYGTTAEEAFATVKDNILKVINAVAHGNLEAIEQLDFETSLKWKLAFIYQDHANPVLLPIYKLARLRELCRDTKINHVTAYGILMESRGDVPALEYGMQLWRQDEQVEADDDDPTEISEKMPPLNQILYGPPGTGKTYHTVNKALEILDPQLLARHDSDEAEDRSVLKDRFDELVKKEQIAFVTFHQSFSYEDFVEGIRARINAPLRKRKKTVS</sequence>
<reference evidence="1 2" key="1">
    <citation type="submission" date="2017-06" db="EMBL/GenBank/DDBJ databases">
        <title>Origin of plasmid-mediated fosfomycin resistance gene fosA3.</title>
        <authorList>
            <person name="Ito R."/>
            <person name="Pacey M.P."/>
            <person name="Doi Y."/>
        </authorList>
    </citation>
    <scope>NUCLEOTIDE SEQUENCE [LARGE SCALE GENOMIC DNA]</scope>
    <source>
        <strain evidence="1 2">YDC799</strain>
    </source>
</reference>
<dbReference type="PANTHER" id="PTHR37291">
    <property type="entry name" value="5-METHYLCYTOSINE-SPECIFIC RESTRICTION ENZYME B"/>
    <property type="match status" value="1"/>
</dbReference>
<dbReference type="PANTHER" id="PTHR37291:SF1">
    <property type="entry name" value="TYPE IV METHYL-DIRECTED RESTRICTION ENZYME ECOKMCRB SUBUNIT"/>
    <property type="match status" value="1"/>
</dbReference>
<proteinExistence type="predicted"/>
<gene>
    <name evidence="1" type="ORF">CEW81_12215</name>
</gene>